<dbReference type="STRING" id="556484.B7GD16"/>
<keyword evidence="4" id="KW-1185">Reference proteome</keyword>
<feature type="region of interest" description="Disordered" evidence="2">
    <location>
        <begin position="28"/>
        <end position="59"/>
    </location>
</feature>
<dbReference type="PANTHER" id="PTHR47942">
    <property type="entry name" value="TETRATRICOPEPTIDE REPEAT (TPR)-LIKE SUPERFAMILY PROTEIN-RELATED"/>
    <property type="match status" value="1"/>
</dbReference>
<keyword evidence="1" id="KW-0677">Repeat</keyword>
<dbReference type="Proteomes" id="UP000000759">
    <property type="component" value="Chromosome 27"/>
</dbReference>
<evidence type="ECO:0000256" key="2">
    <source>
        <dbReference type="SAM" id="MobiDB-lite"/>
    </source>
</evidence>
<dbReference type="InParanoid" id="B7GD16"/>
<dbReference type="OrthoDB" id="185373at2759"/>
<reference evidence="3 4" key="1">
    <citation type="journal article" date="2008" name="Nature">
        <title>The Phaeodactylum genome reveals the evolutionary history of diatom genomes.</title>
        <authorList>
            <person name="Bowler C."/>
            <person name="Allen A.E."/>
            <person name="Badger J.H."/>
            <person name="Grimwood J."/>
            <person name="Jabbari K."/>
            <person name="Kuo A."/>
            <person name="Maheswari U."/>
            <person name="Martens C."/>
            <person name="Maumus F."/>
            <person name="Otillar R.P."/>
            <person name="Rayko E."/>
            <person name="Salamov A."/>
            <person name="Vandepoele K."/>
            <person name="Beszteri B."/>
            <person name="Gruber A."/>
            <person name="Heijde M."/>
            <person name="Katinka M."/>
            <person name="Mock T."/>
            <person name="Valentin K."/>
            <person name="Verret F."/>
            <person name="Berges J.A."/>
            <person name="Brownlee C."/>
            <person name="Cadoret J.P."/>
            <person name="Chiovitti A."/>
            <person name="Choi C.J."/>
            <person name="Coesel S."/>
            <person name="De Martino A."/>
            <person name="Detter J.C."/>
            <person name="Durkin C."/>
            <person name="Falciatore A."/>
            <person name="Fournet J."/>
            <person name="Haruta M."/>
            <person name="Huysman M.J."/>
            <person name="Jenkins B.D."/>
            <person name="Jiroutova K."/>
            <person name="Jorgensen R.E."/>
            <person name="Joubert Y."/>
            <person name="Kaplan A."/>
            <person name="Kroger N."/>
            <person name="Kroth P.G."/>
            <person name="La Roche J."/>
            <person name="Lindquist E."/>
            <person name="Lommer M."/>
            <person name="Martin-Jezequel V."/>
            <person name="Lopez P.J."/>
            <person name="Lucas S."/>
            <person name="Mangogna M."/>
            <person name="McGinnis K."/>
            <person name="Medlin L.K."/>
            <person name="Montsant A."/>
            <person name="Oudot-Le Secq M.P."/>
            <person name="Napoli C."/>
            <person name="Obornik M."/>
            <person name="Parker M.S."/>
            <person name="Petit J.L."/>
            <person name="Porcel B.M."/>
            <person name="Poulsen N."/>
            <person name="Robison M."/>
            <person name="Rychlewski L."/>
            <person name="Rynearson T.A."/>
            <person name="Schmutz J."/>
            <person name="Shapiro H."/>
            <person name="Siaut M."/>
            <person name="Stanley M."/>
            <person name="Sussman M.R."/>
            <person name="Taylor A.R."/>
            <person name="Vardi A."/>
            <person name="von Dassow P."/>
            <person name="Vyverman W."/>
            <person name="Willis A."/>
            <person name="Wyrwicz L.S."/>
            <person name="Rokhsar D.S."/>
            <person name="Weissenbach J."/>
            <person name="Armbrust E.V."/>
            <person name="Green B.R."/>
            <person name="Van de Peer Y."/>
            <person name="Grigoriev I.V."/>
        </authorList>
    </citation>
    <scope>NUCLEOTIDE SEQUENCE [LARGE SCALE GENOMIC DNA]</scope>
    <source>
        <strain evidence="3 4">CCAP 1055/1</strain>
    </source>
</reference>
<gene>
    <name evidence="3" type="ORF">PHATRDRAFT_41008</name>
</gene>
<accession>B7GD16</accession>
<dbReference type="PaxDb" id="2850-Phatr41008"/>
<dbReference type="KEGG" id="pti:PHATRDRAFT_41008"/>
<dbReference type="RefSeq" id="XP_002185054.1">
    <property type="nucleotide sequence ID" value="XM_002185018.1"/>
</dbReference>
<name>B7GD16_PHATC</name>
<evidence type="ECO:0000256" key="1">
    <source>
        <dbReference type="ARBA" id="ARBA00022737"/>
    </source>
</evidence>
<evidence type="ECO:0000313" key="3">
    <source>
        <dbReference type="EMBL" id="EEC43501.1"/>
    </source>
</evidence>
<dbReference type="GeneID" id="7198834"/>
<proteinExistence type="predicted"/>
<dbReference type="InterPro" id="IPR011990">
    <property type="entry name" value="TPR-like_helical_dom_sf"/>
</dbReference>
<sequence length="823" mass="93023">MPSVVTGNRVAALFTVRARPCVRPRSRTLHGSVVSPSPCRIPSLSGRRNTPGALGTHGVSNRSLAFQHSPTLWNPNVESFTDNASPEKDVQLRFDVSKSEELWVAETSRLLRWDAPSPTWTGREITQAEETIRYWITKHRTRPQTIQTCLTLFGRTVTTLELHPQLLKKDECLAHWYDGRYPRATHLLNAIVDAWRLCWMDNANVVSAKQLFSLLESWTAAAPPVPIDARTYTLLLTAATAKGDPTQAPLSGQELLAIMLERGATQQAELPDTFLFTATLRAWALSGREDAAQGAWALWKDWRELRREGTVTATPNVVAYTTLLDVLTAAEDLVYMQHADQVLRDMMGHLHETVTPDTIAFRLVIFGWLRWAGKMPVTLHADDEESPKRESCLVDARDENDPVSMPLQKAYGLLHTMLELDQSGIEGVACDATFFSKFISASALVGRFEIAQKAYDDLLALYEKTGQERFRPETFTKRAMILVHCGVHRAVSAEKLLIEMQEEAAARGDPSFLPKPSHYRDVIVAWLTHPRDTRISQRAEGVLIRLIELASSMEDEQEKDRYMPNEMLIEKVLLSWSRSERQDAAFRAEVLLRTIQKLVPNAESSVLGPNAFTNVMVAWSRSKSHEAVGRCEDLLFELQRRYEDGLVHLQPDAFHYTAVIRTWANSQRRDSASNIQDWFDQAVESYQAGNQRARPDQHMYGAAIHGFGHVGDDHKAERLFHVMIKDFEHGNESALPSTRILNMVLFALLRSSDTAAPERALKILGEIEALSRVGWFNAFPDDRSLSLAIQILSKDPTGKYTNEITDFHDQRKRLGKFSRQRRS</sequence>
<dbReference type="HOGENOM" id="CLU_344039_0_0_1"/>
<dbReference type="InterPro" id="IPR051222">
    <property type="entry name" value="PPR/CCM1_RNA-binding"/>
</dbReference>
<dbReference type="AlphaFoldDB" id="B7GD16"/>
<protein>
    <submittedName>
        <fullName evidence="3">Uncharacterized protein</fullName>
    </submittedName>
</protein>
<evidence type="ECO:0000313" key="4">
    <source>
        <dbReference type="Proteomes" id="UP000000759"/>
    </source>
</evidence>
<dbReference type="Gene3D" id="1.25.40.10">
    <property type="entry name" value="Tetratricopeptide repeat domain"/>
    <property type="match status" value="3"/>
</dbReference>
<dbReference type="PANTHER" id="PTHR47942:SF63">
    <property type="entry name" value="PENTATRICOPEPTIDE REPEAT-CONTAINING PROTEIN"/>
    <property type="match status" value="1"/>
</dbReference>
<organism evidence="3 4">
    <name type="scientific">Phaeodactylum tricornutum (strain CCAP 1055/1)</name>
    <dbReference type="NCBI Taxonomy" id="556484"/>
    <lineage>
        <taxon>Eukaryota</taxon>
        <taxon>Sar</taxon>
        <taxon>Stramenopiles</taxon>
        <taxon>Ochrophyta</taxon>
        <taxon>Bacillariophyta</taxon>
        <taxon>Bacillariophyceae</taxon>
        <taxon>Bacillariophycidae</taxon>
        <taxon>Naviculales</taxon>
        <taxon>Phaeodactylaceae</taxon>
        <taxon>Phaeodactylum</taxon>
    </lineage>
</organism>
<reference evidence="4" key="2">
    <citation type="submission" date="2008-08" db="EMBL/GenBank/DDBJ databases">
        <authorList>
            <consortium name="Diatom Consortium"/>
            <person name="Grigoriev I."/>
            <person name="Grimwood J."/>
            <person name="Kuo A."/>
            <person name="Otillar R.P."/>
            <person name="Salamov A."/>
            <person name="Detter J.C."/>
            <person name="Lindquist E."/>
            <person name="Shapiro H."/>
            <person name="Lucas S."/>
            <person name="Glavina del Rio T."/>
            <person name="Pitluck S."/>
            <person name="Rokhsar D."/>
            <person name="Bowler C."/>
        </authorList>
    </citation>
    <scope>GENOME REANNOTATION</scope>
    <source>
        <strain evidence="4">CCAP 1055/1</strain>
    </source>
</reference>
<dbReference type="EMBL" id="CM000629">
    <property type="protein sequence ID" value="EEC43501.1"/>
    <property type="molecule type" value="Genomic_DNA"/>
</dbReference>